<feature type="region of interest" description="Disordered" evidence="3">
    <location>
        <begin position="74"/>
        <end position="107"/>
    </location>
</feature>
<evidence type="ECO:0000256" key="2">
    <source>
        <dbReference type="ARBA" id="ARBA00012755"/>
    </source>
</evidence>
<dbReference type="PANTHER" id="PTHR35273:SF2">
    <property type="entry name" value="ALPHA-GALACTOSIDASE"/>
    <property type="match status" value="1"/>
</dbReference>
<protein>
    <recommendedName>
        <fullName evidence="2">alpha-galactosidase</fullName>
        <ecNumber evidence="2">3.2.1.22</ecNumber>
    </recommendedName>
</protein>
<organism evidence="5 6">
    <name type="scientific">Venturia nashicola</name>
    <dbReference type="NCBI Taxonomy" id="86259"/>
    <lineage>
        <taxon>Eukaryota</taxon>
        <taxon>Fungi</taxon>
        <taxon>Dikarya</taxon>
        <taxon>Ascomycota</taxon>
        <taxon>Pezizomycotina</taxon>
        <taxon>Dothideomycetes</taxon>
        <taxon>Pleosporomycetidae</taxon>
        <taxon>Venturiales</taxon>
        <taxon>Venturiaceae</taxon>
        <taxon>Venturia</taxon>
    </lineage>
</organism>
<sequence length="423" mass="44134">MSSSAFYQPLAVEKSEITGCRSPPPSSSWWARSSTATKLMVVGAAIASSMLVMGAAINMCLHDAPLSKHLVVRSHRPHGRTSTPTTSSAAAAATSDDSEYDSGDYAASTAVDPETTIASIISSSTSAIPTKQAAASSTSSTKQAAASSTAAASTAAAVPASSGTLWQPPVKASWQIILNHVLDVNALSTSVAPDVDVFDIDLFDNPKETFDALKRLGKKSICYFSAGSFEPGRPDSGDFVASDKGSGLDGWPGEYWLNLKSANVRSIMTKRIELAASKGCDAIDPDNVDAYGNSNGLGMTKSDSIDFIKFLSATAASHGMSTGLKNGGDIAESVLDHVHFAVNEQCAQYNECDVFNCMINAGKPVFHIEYPDEVGDLSRETLCAAGTMGPSFSTVLKKLELDGYVQTCSSGLLGYVATTAISS</sequence>
<dbReference type="Pfam" id="PF03537">
    <property type="entry name" value="Glyco_hydro_114"/>
    <property type="match status" value="1"/>
</dbReference>
<feature type="domain" description="Glycoside-hydrolase family GH114 TIM-barrel" evidence="4">
    <location>
        <begin position="173"/>
        <end position="402"/>
    </location>
</feature>
<keyword evidence="5" id="KW-0378">Hydrolase</keyword>
<accession>A0A4Z1PSY2</accession>
<name>A0A4Z1PSY2_9PEZI</name>
<dbReference type="GO" id="GO:0004557">
    <property type="term" value="F:alpha-galactosidase activity"/>
    <property type="evidence" value="ECO:0007669"/>
    <property type="project" value="UniProtKB-EC"/>
</dbReference>
<dbReference type="Proteomes" id="UP000298493">
    <property type="component" value="Unassembled WGS sequence"/>
</dbReference>
<keyword evidence="6" id="KW-1185">Reference proteome</keyword>
<dbReference type="Gene3D" id="3.20.20.70">
    <property type="entry name" value="Aldolase class I"/>
    <property type="match status" value="1"/>
</dbReference>
<dbReference type="SUPFAM" id="SSF51445">
    <property type="entry name" value="(Trans)glycosidases"/>
    <property type="match status" value="1"/>
</dbReference>
<dbReference type="STRING" id="86259.A0A4Z1PSY2"/>
<proteinExistence type="predicted"/>
<feature type="compositionally biased region" description="Low complexity" evidence="3">
    <location>
        <begin position="81"/>
        <end position="95"/>
    </location>
</feature>
<evidence type="ECO:0000313" key="6">
    <source>
        <dbReference type="Proteomes" id="UP000298493"/>
    </source>
</evidence>
<evidence type="ECO:0000256" key="1">
    <source>
        <dbReference type="ARBA" id="ARBA00001255"/>
    </source>
</evidence>
<comment type="caution">
    <text evidence="5">The sequence shown here is derived from an EMBL/GenBank/DDBJ whole genome shotgun (WGS) entry which is preliminary data.</text>
</comment>
<evidence type="ECO:0000313" key="5">
    <source>
        <dbReference type="EMBL" id="TID27408.1"/>
    </source>
</evidence>
<reference evidence="5 6" key="1">
    <citation type="submission" date="2019-04" db="EMBL/GenBank/DDBJ databases">
        <title>High contiguity whole genome sequence and gene annotation resource for two Venturia nashicola isolates.</title>
        <authorList>
            <person name="Prokchorchik M."/>
            <person name="Won K."/>
            <person name="Lee Y."/>
            <person name="Choi E.D."/>
            <person name="Segonzac C."/>
            <person name="Sohn K.H."/>
        </authorList>
    </citation>
    <scope>NUCLEOTIDE SEQUENCE [LARGE SCALE GENOMIC DNA]</scope>
    <source>
        <strain evidence="5 6">PRI2</strain>
    </source>
</reference>
<dbReference type="InterPro" id="IPR017853">
    <property type="entry name" value="GH"/>
</dbReference>
<dbReference type="InterPro" id="IPR013785">
    <property type="entry name" value="Aldolase_TIM"/>
</dbReference>
<dbReference type="EC" id="3.2.1.22" evidence="2"/>
<dbReference type="OrthoDB" id="2108802at2759"/>
<dbReference type="EMBL" id="SNSC02000001">
    <property type="protein sequence ID" value="TID27408.1"/>
    <property type="molecule type" value="Genomic_DNA"/>
</dbReference>
<dbReference type="InterPro" id="IPR004352">
    <property type="entry name" value="GH114_TIM-barrel"/>
</dbReference>
<comment type="catalytic activity">
    <reaction evidence="1">
        <text>Hydrolysis of terminal, non-reducing alpha-D-galactose residues in alpha-D-galactosides, including galactose oligosaccharides, galactomannans and galactolipids.</text>
        <dbReference type="EC" id="3.2.1.22"/>
    </reaction>
</comment>
<dbReference type="AlphaFoldDB" id="A0A4Z1PSY2"/>
<evidence type="ECO:0000259" key="4">
    <source>
        <dbReference type="Pfam" id="PF03537"/>
    </source>
</evidence>
<evidence type="ECO:0000256" key="3">
    <source>
        <dbReference type="SAM" id="MobiDB-lite"/>
    </source>
</evidence>
<gene>
    <name evidence="5" type="ORF">E6O75_ATG00175</name>
</gene>
<dbReference type="PANTHER" id="PTHR35273">
    <property type="entry name" value="ALPHA-1,4 POLYGALACTOSAMINIDASE, PUTATIVE (AFU_ORTHOLOGUE AFUA_3G07890)-RELATED"/>
    <property type="match status" value="1"/>
</dbReference>